<dbReference type="InterPro" id="IPR048343">
    <property type="entry name" value="ZW10_C"/>
</dbReference>
<dbReference type="OMA" id="HHLLTMG"/>
<organism>
    <name type="scientific">Pediculus humanus subsp. corporis</name>
    <name type="common">Body louse</name>
    <dbReference type="NCBI Taxonomy" id="121224"/>
    <lineage>
        <taxon>Eukaryota</taxon>
        <taxon>Metazoa</taxon>
        <taxon>Ecdysozoa</taxon>
        <taxon>Arthropoda</taxon>
        <taxon>Hexapoda</taxon>
        <taxon>Insecta</taxon>
        <taxon>Pterygota</taxon>
        <taxon>Neoptera</taxon>
        <taxon>Paraneoptera</taxon>
        <taxon>Psocodea</taxon>
        <taxon>Troctomorpha</taxon>
        <taxon>Phthiraptera</taxon>
        <taxon>Anoplura</taxon>
        <taxon>Pediculidae</taxon>
        <taxon>Pediculus</taxon>
    </lineage>
</organism>
<dbReference type="PANTHER" id="PTHR12205">
    <property type="entry name" value="CENTROMERE/KINETOCHORE PROTEIN ZW10"/>
    <property type="match status" value="1"/>
</dbReference>
<feature type="coiled-coil region" evidence="1">
    <location>
        <begin position="7"/>
        <end position="66"/>
    </location>
</feature>
<dbReference type="GO" id="GO:1990423">
    <property type="term" value="C:RZZ complex"/>
    <property type="evidence" value="ECO:0007669"/>
    <property type="project" value="TreeGrafter"/>
</dbReference>
<dbReference type="Pfam" id="PF20666">
    <property type="entry name" value="ZW10_C"/>
    <property type="match status" value="1"/>
</dbReference>
<dbReference type="FunCoup" id="E0VWF2">
    <property type="interactions" value="1624"/>
</dbReference>
<dbReference type="InterPro" id="IPR055148">
    <property type="entry name" value="ZW10_C_2"/>
</dbReference>
<evidence type="ECO:0000313" key="5">
    <source>
        <dbReference type="EMBL" id="EEB17703.1"/>
    </source>
</evidence>
<evidence type="ECO:0000259" key="4">
    <source>
        <dbReference type="Pfam" id="PF22766"/>
    </source>
</evidence>
<reference evidence="5" key="2">
    <citation type="submission" date="2007-04" db="EMBL/GenBank/DDBJ databases">
        <title>The genome of the human body louse.</title>
        <authorList>
            <consortium name="The Human Body Louse Genome Consortium"/>
            <person name="Kirkness E."/>
            <person name="Walenz B."/>
            <person name="Hass B."/>
            <person name="Bruggner R."/>
            <person name="Strausberg R."/>
        </authorList>
    </citation>
    <scope>NUCLEOTIDE SEQUENCE</scope>
    <source>
        <strain evidence="5">USDA</strain>
    </source>
</reference>
<evidence type="ECO:0000259" key="3">
    <source>
        <dbReference type="Pfam" id="PF20666"/>
    </source>
</evidence>
<feature type="domain" description="ZW10 C-terminal helical" evidence="4">
    <location>
        <begin position="571"/>
        <end position="715"/>
    </location>
</feature>
<dbReference type="OrthoDB" id="534815at2759"/>
<reference evidence="5" key="1">
    <citation type="submission" date="2007-04" db="EMBL/GenBank/DDBJ databases">
        <title>Annotation of Pediculus humanus corporis strain USDA.</title>
        <authorList>
            <person name="Kirkness E."/>
            <person name="Hannick L."/>
            <person name="Hass B."/>
            <person name="Bruggner R."/>
            <person name="Lawson D."/>
            <person name="Bidwell S."/>
            <person name="Joardar V."/>
            <person name="Caler E."/>
            <person name="Walenz B."/>
            <person name="Inman J."/>
            <person name="Schobel S."/>
            <person name="Galinsky K."/>
            <person name="Amedeo P."/>
            <person name="Strausberg R."/>
        </authorList>
    </citation>
    <scope>NUCLEOTIDE SEQUENCE</scope>
    <source>
        <strain evidence="5">USDA</strain>
    </source>
</reference>
<dbReference type="VEuPathDB" id="VectorBase:PHUM479440"/>
<evidence type="ECO:0000259" key="2">
    <source>
        <dbReference type="Pfam" id="PF20665"/>
    </source>
</evidence>
<keyword evidence="1" id="KW-0175">Coiled coil</keyword>
<dbReference type="EnsemblMetazoa" id="PHUM479440-RA">
    <property type="protein sequence ID" value="PHUM479440-PA"/>
    <property type="gene ID" value="PHUM479440"/>
</dbReference>
<feature type="domain" description="Centromere/kinetochore protein zw10 C-terminal" evidence="3">
    <location>
        <begin position="422"/>
        <end position="547"/>
    </location>
</feature>
<gene>
    <name evidence="6" type="primary">8231393</name>
    <name evidence="5" type="ORF">Phum_PHUM479440</name>
</gene>
<dbReference type="GO" id="GO:0005737">
    <property type="term" value="C:cytoplasm"/>
    <property type="evidence" value="ECO:0007669"/>
    <property type="project" value="GOC"/>
</dbReference>
<sequence length="716" mass="82359">MLSDGPLQNVNASIASLINRRNSLKSNVKNVVEDQSSQFRSVFKDNKILKSKAEELLKEMSLIEDDLDENLKLELSNCSGDLNILSCSLKEINLFIGILKELLEIHTIVSEAKNKIDKKQYLQCAEVLGKAKESINSNSKRFQQLEVFKVLEKQVTVLNEQLVNEILNIWETCININEDDNLKKNNSTTQITLTIKKNTLNELFEILKVSSHLKCNIFEKEFSYNILNKFLNKIILKKTCLEISENNTDFILLLKILNDEKKSNCSEVFSNIKIVINFLKTHFTFENENDHQAFLKTISNYIAEDFVKSLIENFLSEAIPNHTKDFEKFKGILQDAENLEKYFQSVGFFSDGFSPITNYTRNINELFTDKFCQSFLSKARDIMKKDLHNVANSQKINSNIKVLPSSCVSVLQSRMNIQEDEFTFIACKISKHANELVALVNSLMTEIEKSTDLNIIRLYSTIKNIFEMYCAIVPIHHKKFMESFPQQVALFHNNCLYFAHNLIHIITKLFKKIPEILVVAFLNEAIVLRSVAAEKLEMAVTFQRNQLIYILQDSDYATLNENLALNPTSEKSIRQCIRQLQILQNVWQDVLPLNIYNRAIGFLVDALIEKLIGLILPVEDISAKTAGDLVSDFTILLEKIPKLFSEEKEIFRHVKKWQKFTEFVLLVKGSLKDIDDRWANGMGPLAAEFTAEQVKHLIRALFQNSDRRAALLARIR</sequence>
<dbReference type="GO" id="GO:0006888">
    <property type="term" value="P:endoplasmic reticulum to Golgi vesicle-mediated transport"/>
    <property type="evidence" value="ECO:0007669"/>
    <property type="project" value="TreeGrafter"/>
</dbReference>
<name>E0VWF2_PEDHC</name>
<dbReference type="EMBL" id="AAZO01005805">
    <property type="status" value="NOT_ANNOTATED_CDS"/>
    <property type="molecule type" value="Genomic_DNA"/>
</dbReference>
<dbReference type="Pfam" id="PF22766">
    <property type="entry name" value="ZW10_C2"/>
    <property type="match status" value="1"/>
</dbReference>
<dbReference type="GO" id="GO:0007094">
    <property type="term" value="P:mitotic spindle assembly checkpoint signaling"/>
    <property type="evidence" value="ECO:0007669"/>
    <property type="project" value="TreeGrafter"/>
</dbReference>
<evidence type="ECO:0000256" key="1">
    <source>
        <dbReference type="SAM" id="Coils"/>
    </source>
</evidence>
<protein>
    <submittedName>
        <fullName evidence="5 6">Centromere/kinetochore protein zw10, putative</fullName>
    </submittedName>
</protein>
<evidence type="ECO:0000313" key="6">
    <source>
        <dbReference type="EnsemblMetazoa" id="PHUM479440-PA"/>
    </source>
</evidence>
<dbReference type="Proteomes" id="UP000009046">
    <property type="component" value="Unassembled WGS sequence"/>
</dbReference>
<dbReference type="InParanoid" id="E0VWF2"/>
<dbReference type="GeneID" id="8231393"/>
<proteinExistence type="predicted"/>
<dbReference type="STRING" id="121224.E0VWF2"/>
<dbReference type="KEGG" id="phu:Phum_PHUM479440"/>
<dbReference type="eggNOG" id="KOG2163">
    <property type="taxonomic scope" value="Eukaryota"/>
</dbReference>
<feature type="domain" description="Centromere/kinetochore protein zw10 middle" evidence="2">
    <location>
        <begin position="179"/>
        <end position="383"/>
    </location>
</feature>
<reference evidence="6" key="3">
    <citation type="submission" date="2020-05" db="UniProtKB">
        <authorList>
            <consortium name="EnsemblMetazoa"/>
        </authorList>
    </citation>
    <scope>IDENTIFICATION</scope>
    <source>
        <strain evidence="6">USDA</strain>
    </source>
</reference>
<dbReference type="PANTHER" id="PTHR12205:SF0">
    <property type="entry name" value="CENTROMERE_KINETOCHORE PROTEIN ZW10 HOMOLOG"/>
    <property type="match status" value="1"/>
</dbReference>
<dbReference type="InterPro" id="IPR048344">
    <property type="entry name" value="Zw10_middle"/>
</dbReference>
<evidence type="ECO:0000313" key="7">
    <source>
        <dbReference type="Proteomes" id="UP000009046"/>
    </source>
</evidence>
<dbReference type="InterPro" id="IPR046362">
    <property type="entry name" value="Zw10/DSL1_C_sf"/>
</dbReference>
<dbReference type="AlphaFoldDB" id="E0VWF2"/>
<dbReference type="HOGENOM" id="CLU_012948_0_0_1"/>
<dbReference type="RefSeq" id="XP_002430441.1">
    <property type="nucleotide sequence ID" value="XM_002430396.1"/>
</dbReference>
<dbReference type="Gene3D" id="1.10.357.150">
    <property type="match status" value="1"/>
</dbReference>
<dbReference type="Pfam" id="PF20665">
    <property type="entry name" value="Zw10_middle"/>
    <property type="match status" value="1"/>
</dbReference>
<dbReference type="CTD" id="8231393"/>
<dbReference type="EMBL" id="DS235819">
    <property type="protein sequence ID" value="EEB17703.1"/>
    <property type="molecule type" value="Genomic_DNA"/>
</dbReference>
<keyword evidence="7" id="KW-1185">Reference proteome</keyword>
<accession>E0VWF2</accession>